<sequence>MTSINILSARLRAELTILTPNSTPEDREAIINALCRHLLNSRPAPPPRLLPTVGYQPPTAWTGPSAQAG</sequence>
<evidence type="ECO:0000313" key="2">
    <source>
        <dbReference type="EMBL" id="MBC9715766.1"/>
    </source>
</evidence>
<comment type="caution">
    <text evidence="2">The sequence shown here is derived from an EMBL/GenBank/DDBJ whole genome shotgun (WGS) entry which is preliminary data.</text>
</comment>
<name>A0ABR7SMN6_9ACTN</name>
<keyword evidence="3" id="KW-1185">Reference proteome</keyword>
<evidence type="ECO:0000256" key="1">
    <source>
        <dbReference type="SAM" id="MobiDB-lite"/>
    </source>
</evidence>
<gene>
    <name evidence="2" type="ORF">H9Y04_24805</name>
</gene>
<evidence type="ECO:0000313" key="3">
    <source>
        <dbReference type="Proteomes" id="UP000642284"/>
    </source>
</evidence>
<dbReference type="RefSeq" id="WP_187816227.1">
    <property type="nucleotide sequence ID" value="NZ_JACTVJ010000012.1"/>
</dbReference>
<dbReference type="Proteomes" id="UP000642284">
    <property type="component" value="Unassembled WGS sequence"/>
</dbReference>
<protein>
    <recommendedName>
        <fullName evidence="4">Acyl-CoA carboxylase subunit epsilon</fullName>
    </recommendedName>
</protein>
<reference evidence="2 3" key="1">
    <citation type="submission" date="2020-08" db="EMBL/GenBank/DDBJ databases">
        <title>Genemic of Streptomyces polyaspartic.</title>
        <authorList>
            <person name="Liu W."/>
        </authorList>
    </citation>
    <scope>NUCLEOTIDE SEQUENCE [LARGE SCALE GENOMIC DNA]</scope>
    <source>
        <strain evidence="2 3">TRM66268-LWL</strain>
    </source>
</reference>
<feature type="region of interest" description="Disordered" evidence="1">
    <location>
        <begin position="46"/>
        <end position="69"/>
    </location>
</feature>
<accession>A0ABR7SMN6</accession>
<dbReference type="EMBL" id="JACTVJ010000012">
    <property type="protein sequence ID" value="MBC9715766.1"/>
    <property type="molecule type" value="Genomic_DNA"/>
</dbReference>
<evidence type="ECO:0008006" key="4">
    <source>
        <dbReference type="Google" id="ProtNLM"/>
    </source>
</evidence>
<organism evidence="2 3">
    <name type="scientific">Streptomyces polyasparticus</name>
    <dbReference type="NCBI Taxonomy" id="2767826"/>
    <lineage>
        <taxon>Bacteria</taxon>
        <taxon>Bacillati</taxon>
        <taxon>Actinomycetota</taxon>
        <taxon>Actinomycetes</taxon>
        <taxon>Kitasatosporales</taxon>
        <taxon>Streptomycetaceae</taxon>
        <taxon>Streptomyces</taxon>
    </lineage>
</organism>
<proteinExistence type="predicted"/>